<protein>
    <submittedName>
        <fullName evidence="1">Uncharacterized protein</fullName>
    </submittedName>
</protein>
<name>A0A1G7NRK6_9SPHI</name>
<keyword evidence="2" id="KW-1185">Reference proteome</keyword>
<reference evidence="1 2" key="1">
    <citation type="submission" date="2016-10" db="EMBL/GenBank/DDBJ databases">
        <authorList>
            <person name="de Groot N.N."/>
        </authorList>
    </citation>
    <scope>NUCLEOTIDE SEQUENCE [LARGE SCALE GENOMIC DNA]</scope>
    <source>
        <strain evidence="1 2">47C3B</strain>
    </source>
</reference>
<dbReference type="EMBL" id="FNAI01000029">
    <property type="protein sequence ID" value="SDF76593.1"/>
    <property type="molecule type" value="Genomic_DNA"/>
</dbReference>
<proteinExistence type="predicted"/>
<gene>
    <name evidence="1" type="ORF">SAMN05216464_12912</name>
</gene>
<dbReference type="AlphaFoldDB" id="A0A1G7NRK6"/>
<dbReference type="Proteomes" id="UP000199072">
    <property type="component" value="Unassembled WGS sequence"/>
</dbReference>
<evidence type="ECO:0000313" key="2">
    <source>
        <dbReference type="Proteomes" id="UP000199072"/>
    </source>
</evidence>
<evidence type="ECO:0000313" key="1">
    <source>
        <dbReference type="EMBL" id="SDF76593.1"/>
    </source>
</evidence>
<accession>A0A1G7NRK6</accession>
<organism evidence="1 2">
    <name type="scientific">Mucilaginibacter pineti</name>
    <dbReference type="NCBI Taxonomy" id="1391627"/>
    <lineage>
        <taxon>Bacteria</taxon>
        <taxon>Pseudomonadati</taxon>
        <taxon>Bacteroidota</taxon>
        <taxon>Sphingobacteriia</taxon>
        <taxon>Sphingobacteriales</taxon>
        <taxon>Sphingobacteriaceae</taxon>
        <taxon>Mucilaginibacter</taxon>
    </lineage>
</organism>
<sequence length="61" mass="6968">MVINDNLQSITAKNYVEQLIVGKEVFIQHPESLLRKLFAFPIIICCRDSSKFCCYGLTNSD</sequence>